<sequence length="463" mass="54997">MLDRFFQSIFVSKWFRTEKYQQFLLFSFLILTSIINFLLCETIYFQPLHSADQLYSPLVILDVFSGKGIKHWYFPPSPYFFPDLVLMSVLYFLIPFLYLPTVYGMVQMGFVTLGIYWVLNEFLSKHQSLLFLFYFQTFIIIFSVLSSLLNDNPLPFVYFFTNAHHSTGFFFSFFLVSVLGFNLRKQNWGVYGNKRNLILRLFFYWIGFSILYLSDRYSFCIGFLCFMTVYHFEIRKKNSRRLPKVLGWKLNFIILMFLLLNELTFYGIKHTLQIPNSFGILLKSLSDKSADRIFFLSYTYLFDVSKHIFYQNGSLLLLISFCLFTVSKFPFRIRILLLTLIPVLLLLLIVVGRFTYLHPYPIRYLFPIWFLCFLGLSWFLQTVCNRFPISLIFASFALWILVLSSFPKPRQAVAESFLTVTKQKVSYDFEKPIRFWSEGKKEPFPIDNQGKPYRWITGAFHTP</sequence>
<feature type="transmembrane region" description="Helical" evidence="1">
    <location>
        <begin position="23"/>
        <end position="45"/>
    </location>
</feature>
<dbReference type="RefSeq" id="WP_135771471.1">
    <property type="nucleotide sequence ID" value="NZ_RQFT01000011.1"/>
</dbReference>
<dbReference type="EMBL" id="RQFT01000011">
    <property type="protein sequence ID" value="TGL04386.1"/>
    <property type="molecule type" value="Genomic_DNA"/>
</dbReference>
<evidence type="ECO:0000313" key="2">
    <source>
        <dbReference type="EMBL" id="TGL04386.1"/>
    </source>
</evidence>
<name>A0A7I0IM97_9LEPT</name>
<feature type="transmembrane region" description="Helical" evidence="1">
    <location>
        <begin position="169"/>
        <end position="185"/>
    </location>
</feature>
<dbReference type="AlphaFoldDB" id="A0A7I0IM97"/>
<comment type="caution">
    <text evidence="2">The sequence shown here is derived from an EMBL/GenBank/DDBJ whole genome shotgun (WGS) entry which is preliminary data.</text>
</comment>
<organism evidence="2 3">
    <name type="scientific">Leptospira bouyouniensis</name>
    <dbReference type="NCBI Taxonomy" id="2484911"/>
    <lineage>
        <taxon>Bacteria</taxon>
        <taxon>Pseudomonadati</taxon>
        <taxon>Spirochaetota</taxon>
        <taxon>Spirochaetia</taxon>
        <taxon>Leptospirales</taxon>
        <taxon>Leptospiraceae</taxon>
        <taxon>Leptospira</taxon>
    </lineage>
</organism>
<evidence type="ECO:0000256" key="1">
    <source>
        <dbReference type="SAM" id="Phobius"/>
    </source>
</evidence>
<feature type="transmembrane region" description="Helical" evidence="1">
    <location>
        <begin position="387"/>
        <end position="406"/>
    </location>
</feature>
<evidence type="ECO:0000313" key="3">
    <source>
        <dbReference type="Proteomes" id="UP000297641"/>
    </source>
</evidence>
<feature type="transmembrane region" description="Helical" evidence="1">
    <location>
        <begin position="89"/>
        <end position="119"/>
    </location>
</feature>
<proteinExistence type="predicted"/>
<reference evidence="2 3" key="1">
    <citation type="journal article" date="2019" name="PLoS Negl. Trop. Dis.">
        <title>Revisiting the worldwide diversity of Leptospira species in the environment.</title>
        <authorList>
            <person name="Vincent A.T."/>
            <person name="Schiettekatte O."/>
            <person name="Bourhy P."/>
            <person name="Veyrier F.J."/>
            <person name="Picardeau M."/>
        </authorList>
    </citation>
    <scope>NUCLEOTIDE SEQUENCE [LARGE SCALE GENOMIC DNA]</scope>
    <source>
        <strain evidence="2 3">201800273</strain>
    </source>
</reference>
<evidence type="ECO:0008006" key="4">
    <source>
        <dbReference type="Google" id="ProtNLM"/>
    </source>
</evidence>
<protein>
    <recommendedName>
        <fullName evidence="4">Glycosyltransferase RgtA/B/C/D-like domain-containing protein</fullName>
    </recommendedName>
</protein>
<feature type="transmembrane region" description="Helical" evidence="1">
    <location>
        <begin position="197"/>
        <end position="213"/>
    </location>
</feature>
<feature type="transmembrane region" description="Helical" evidence="1">
    <location>
        <begin position="362"/>
        <end position="380"/>
    </location>
</feature>
<gene>
    <name evidence="2" type="ORF">EHQ43_13460</name>
</gene>
<keyword evidence="1" id="KW-1133">Transmembrane helix</keyword>
<keyword evidence="1" id="KW-0812">Transmembrane</keyword>
<feature type="transmembrane region" description="Helical" evidence="1">
    <location>
        <begin position="246"/>
        <end position="268"/>
    </location>
</feature>
<feature type="transmembrane region" description="Helical" evidence="1">
    <location>
        <begin position="131"/>
        <end position="149"/>
    </location>
</feature>
<feature type="transmembrane region" description="Helical" evidence="1">
    <location>
        <begin position="219"/>
        <end position="234"/>
    </location>
</feature>
<dbReference type="Proteomes" id="UP000297641">
    <property type="component" value="Unassembled WGS sequence"/>
</dbReference>
<feature type="transmembrane region" description="Helical" evidence="1">
    <location>
        <begin position="335"/>
        <end position="356"/>
    </location>
</feature>
<keyword evidence="1" id="KW-0472">Membrane</keyword>
<feature type="transmembrane region" description="Helical" evidence="1">
    <location>
        <begin position="308"/>
        <end position="326"/>
    </location>
</feature>
<accession>A0A7I0IM97</accession>